<organism evidence="1 2">
    <name type="scientific">Aduncisulcus paluster</name>
    <dbReference type="NCBI Taxonomy" id="2918883"/>
    <lineage>
        <taxon>Eukaryota</taxon>
        <taxon>Metamonada</taxon>
        <taxon>Carpediemonas-like organisms</taxon>
        <taxon>Aduncisulcus</taxon>
    </lineage>
</organism>
<proteinExistence type="predicted"/>
<name>A0ABQ5KB30_9EUKA</name>
<gene>
    <name evidence="1" type="ORF">ADUPG1_005166</name>
</gene>
<reference evidence="1" key="1">
    <citation type="submission" date="2022-03" db="EMBL/GenBank/DDBJ databases">
        <title>Draft genome sequence of Aduncisulcus paluster, a free-living microaerophilic Fornicata.</title>
        <authorList>
            <person name="Yuyama I."/>
            <person name="Kume K."/>
            <person name="Tamura T."/>
            <person name="Inagaki Y."/>
            <person name="Hashimoto T."/>
        </authorList>
    </citation>
    <scope>NUCLEOTIDE SEQUENCE</scope>
    <source>
        <strain evidence="1">NY0171</strain>
    </source>
</reference>
<feature type="non-terminal residue" evidence="1">
    <location>
        <position position="112"/>
    </location>
</feature>
<dbReference type="EMBL" id="BQXS01008159">
    <property type="protein sequence ID" value="GKT29127.1"/>
    <property type="molecule type" value="Genomic_DNA"/>
</dbReference>
<evidence type="ECO:0000313" key="1">
    <source>
        <dbReference type="EMBL" id="GKT29127.1"/>
    </source>
</evidence>
<dbReference type="Proteomes" id="UP001057375">
    <property type="component" value="Unassembled WGS sequence"/>
</dbReference>
<accession>A0ABQ5KB30</accession>
<protein>
    <submittedName>
        <fullName evidence="1">Uncharacterized protein</fullName>
    </submittedName>
</protein>
<sequence length="112" mass="12654">MDCDVPDYEMDAAALTMSINSRIHSATGCSPYTTIFGTHRRLTSIPHPARPNFTISKTLIKELDIRVKKIHQAISKSQEEVYSKRDEEVDTTQKFSVGELVLLVPTLTPRKH</sequence>
<comment type="caution">
    <text evidence="1">The sequence shown here is derived from an EMBL/GenBank/DDBJ whole genome shotgun (WGS) entry which is preliminary data.</text>
</comment>
<keyword evidence="2" id="KW-1185">Reference proteome</keyword>
<evidence type="ECO:0000313" key="2">
    <source>
        <dbReference type="Proteomes" id="UP001057375"/>
    </source>
</evidence>